<feature type="coiled-coil region" evidence="4">
    <location>
        <begin position="141"/>
        <end position="168"/>
    </location>
</feature>
<dbReference type="EMBL" id="FWPT01000004">
    <property type="protein sequence ID" value="SMA45579.1"/>
    <property type="molecule type" value="Genomic_DNA"/>
</dbReference>
<reference evidence="6 7" key="1">
    <citation type="submission" date="2017-03" db="EMBL/GenBank/DDBJ databases">
        <authorList>
            <person name="Afonso C.L."/>
            <person name="Miller P.J."/>
            <person name="Scott M.A."/>
            <person name="Spackman E."/>
            <person name="Goraichik I."/>
            <person name="Dimitrov K.M."/>
            <person name="Suarez D.L."/>
            <person name="Swayne D.E."/>
        </authorList>
    </citation>
    <scope>NUCLEOTIDE SEQUENCE [LARGE SCALE GENOMIC DNA]</scope>
    <source>
        <strain evidence="6">SB41UT1</strain>
    </source>
</reference>
<dbReference type="PANTHER" id="PTHR30408:SF12">
    <property type="entry name" value="TYPE I RESTRICTION ENZYME MJAVIII SPECIFICITY SUBUNIT"/>
    <property type="match status" value="1"/>
</dbReference>
<evidence type="ECO:0000313" key="6">
    <source>
        <dbReference type="EMBL" id="SMA45579.1"/>
    </source>
</evidence>
<dbReference type="AlphaFoldDB" id="A0A1X7AIV0"/>
<evidence type="ECO:0000256" key="3">
    <source>
        <dbReference type="ARBA" id="ARBA00023125"/>
    </source>
</evidence>
<accession>A0A1X7AIV0</accession>
<evidence type="ECO:0000256" key="2">
    <source>
        <dbReference type="ARBA" id="ARBA00022747"/>
    </source>
</evidence>
<keyword evidence="4" id="KW-0175">Coiled coil</keyword>
<dbReference type="SUPFAM" id="SSF116734">
    <property type="entry name" value="DNA methylase specificity domain"/>
    <property type="match status" value="2"/>
</dbReference>
<proteinExistence type="inferred from homology"/>
<gene>
    <name evidence="6" type="primary">hsdS</name>
    <name evidence="6" type="ORF">EHSB41UT_01953</name>
</gene>
<dbReference type="InterPro" id="IPR000055">
    <property type="entry name" value="Restrct_endonuc_typeI_TRD"/>
</dbReference>
<evidence type="ECO:0000313" key="7">
    <source>
        <dbReference type="Proteomes" id="UP000196573"/>
    </source>
</evidence>
<dbReference type="InterPro" id="IPR052021">
    <property type="entry name" value="Type-I_RS_S_subunit"/>
</dbReference>
<dbReference type="CDD" id="cd17254">
    <property type="entry name" value="RMtype1_S_FclI-TRD1-CR1_like"/>
    <property type="match status" value="1"/>
</dbReference>
<keyword evidence="2" id="KW-0680">Restriction system</keyword>
<dbReference type="OrthoDB" id="398435at2"/>
<name>A0A1X7AIV0_9GAMM</name>
<dbReference type="Proteomes" id="UP000196573">
    <property type="component" value="Unassembled WGS sequence"/>
</dbReference>
<protein>
    <submittedName>
        <fullName evidence="6">Type-1 restriction enzyme EcoKI specificity protein</fullName>
    </submittedName>
</protein>
<organism evidence="6 7">
    <name type="scientific">Parendozoicomonas haliclonae</name>
    <dbReference type="NCBI Taxonomy" id="1960125"/>
    <lineage>
        <taxon>Bacteria</taxon>
        <taxon>Pseudomonadati</taxon>
        <taxon>Pseudomonadota</taxon>
        <taxon>Gammaproteobacteria</taxon>
        <taxon>Oceanospirillales</taxon>
        <taxon>Endozoicomonadaceae</taxon>
        <taxon>Parendozoicomonas</taxon>
    </lineage>
</organism>
<feature type="domain" description="Type I restriction modification DNA specificity" evidence="5">
    <location>
        <begin position="179"/>
        <end position="330"/>
    </location>
</feature>
<evidence type="ECO:0000256" key="1">
    <source>
        <dbReference type="ARBA" id="ARBA00010923"/>
    </source>
</evidence>
<dbReference type="InterPro" id="IPR044946">
    <property type="entry name" value="Restrct_endonuc_typeI_TRD_sf"/>
</dbReference>
<dbReference type="PANTHER" id="PTHR30408">
    <property type="entry name" value="TYPE-1 RESTRICTION ENZYME ECOKI SPECIFICITY PROTEIN"/>
    <property type="match status" value="1"/>
</dbReference>
<dbReference type="GO" id="GO:0003677">
    <property type="term" value="F:DNA binding"/>
    <property type="evidence" value="ECO:0007669"/>
    <property type="project" value="UniProtKB-KW"/>
</dbReference>
<feature type="domain" description="Type I restriction modification DNA specificity" evidence="5">
    <location>
        <begin position="88"/>
        <end position="160"/>
    </location>
</feature>
<evidence type="ECO:0000259" key="5">
    <source>
        <dbReference type="Pfam" id="PF01420"/>
    </source>
</evidence>
<evidence type="ECO:0000256" key="4">
    <source>
        <dbReference type="SAM" id="Coils"/>
    </source>
</evidence>
<keyword evidence="3" id="KW-0238">DNA-binding</keyword>
<dbReference type="Pfam" id="PF01420">
    <property type="entry name" value="Methylase_S"/>
    <property type="match status" value="2"/>
</dbReference>
<sequence>MLKRGGSINPKKHVEETFELYSIPAHDAGKPEILKGSEIGSSKSCIQPNDVLLSKIVPHIRRCWVVGNAGEHRLMGSGEWIIFRSEKVFPQYLKYFLTSDIFHKQFMNTVAGVGGSLVRARPTEVERIEIPLPPLSEQKRIAAILDKADQLRQKRQQAINLADEFLRSVFLDMFGTDQGWECKTVGESLDLINGRAFKSTEWVKEGLPIIRIQNLKNSSAEYNYYAGHYDEKHYVAKGDILLSWAGQLVSFGVFTWNDEPGLLNQHIFNVKPRIKLDRTYLEFALGSIVERAKQNFSGIDMKHITKSELNKYEIAIPPADVQEQFALVVKKVRSMSYKVDASRKCVSEAFIALSQKAFAGEL</sequence>
<dbReference type="Gene3D" id="3.90.220.20">
    <property type="entry name" value="DNA methylase specificity domains"/>
    <property type="match status" value="2"/>
</dbReference>
<dbReference type="GO" id="GO:0009307">
    <property type="term" value="P:DNA restriction-modification system"/>
    <property type="evidence" value="ECO:0007669"/>
    <property type="project" value="UniProtKB-KW"/>
</dbReference>
<comment type="similarity">
    <text evidence="1">Belongs to the type-I restriction system S methylase family.</text>
</comment>
<keyword evidence="7" id="KW-1185">Reference proteome</keyword>